<sequence>MNYTFEDRYFRDTSEIAKDLIKKLLVKEQR</sequence>
<evidence type="ECO:0000313" key="1">
    <source>
        <dbReference type="EMBL" id="JAH52660.1"/>
    </source>
</evidence>
<reference evidence="1" key="2">
    <citation type="journal article" date="2015" name="Fish Shellfish Immunol.">
        <title>Early steps in the European eel (Anguilla anguilla)-Vibrio vulnificus interaction in the gills: Role of the RtxA13 toxin.</title>
        <authorList>
            <person name="Callol A."/>
            <person name="Pajuelo D."/>
            <person name="Ebbesson L."/>
            <person name="Teles M."/>
            <person name="MacKenzie S."/>
            <person name="Amaro C."/>
        </authorList>
    </citation>
    <scope>NUCLEOTIDE SEQUENCE</scope>
</reference>
<dbReference type="EMBL" id="GBXM01055917">
    <property type="protein sequence ID" value="JAH52660.1"/>
    <property type="molecule type" value="Transcribed_RNA"/>
</dbReference>
<reference evidence="1" key="1">
    <citation type="submission" date="2014-11" db="EMBL/GenBank/DDBJ databases">
        <authorList>
            <person name="Amaro Gonzalez C."/>
        </authorList>
    </citation>
    <scope>NUCLEOTIDE SEQUENCE</scope>
</reference>
<proteinExistence type="predicted"/>
<protein>
    <submittedName>
        <fullName evidence="1">Uncharacterized protein</fullName>
    </submittedName>
</protein>
<name>A0A0E9TIB5_ANGAN</name>
<dbReference type="AlphaFoldDB" id="A0A0E9TIB5"/>
<accession>A0A0E9TIB5</accession>
<organism evidence="1">
    <name type="scientific">Anguilla anguilla</name>
    <name type="common">European freshwater eel</name>
    <name type="synonym">Muraena anguilla</name>
    <dbReference type="NCBI Taxonomy" id="7936"/>
    <lineage>
        <taxon>Eukaryota</taxon>
        <taxon>Metazoa</taxon>
        <taxon>Chordata</taxon>
        <taxon>Craniata</taxon>
        <taxon>Vertebrata</taxon>
        <taxon>Euteleostomi</taxon>
        <taxon>Actinopterygii</taxon>
        <taxon>Neopterygii</taxon>
        <taxon>Teleostei</taxon>
        <taxon>Anguilliformes</taxon>
        <taxon>Anguillidae</taxon>
        <taxon>Anguilla</taxon>
    </lineage>
</organism>